<dbReference type="EMBL" id="CP114040">
    <property type="protein sequence ID" value="WAS90473.1"/>
    <property type="molecule type" value="Genomic_DNA"/>
</dbReference>
<sequence length="132" mass="14362">MDRRASVSLVVGAVSAACAAGVLERDALPPEVVLEPLEAGRASQLLGVVRDRDTGHAIPGAFVIVTCRCITGERERLTNPGGVFSLRELPPGEYTVQVFYRHVDVTRRVVVTPSVRARLDVVIDPNRRYIIS</sequence>
<protein>
    <submittedName>
        <fullName evidence="1">Carboxypeptidase-like regulatory domain-containing protein</fullName>
    </submittedName>
</protein>
<proteinExistence type="predicted"/>
<evidence type="ECO:0000313" key="2">
    <source>
        <dbReference type="Proteomes" id="UP001164459"/>
    </source>
</evidence>
<reference evidence="1" key="1">
    <citation type="submission" date="2022-11" db="EMBL/GenBank/DDBJ databases">
        <title>Minimal conservation of predation-associated metabolite biosynthetic gene clusters underscores biosynthetic potential of Myxococcota including descriptions for ten novel species: Archangium lansinium sp. nov., Myxococcus landrumus sp. nov., Nannocystis bai.</title>
        <authorList>
            <person name="Ahearne A."/>
            <person name="Stevens C."/>
            <person name="Dowd S."/>
        </authorList>
    </citation>
    <scope>NUCLEOTIDE SEQUENCE</scope>
    <source>
        <strain evidence="1">Fl3</strain>
    </source>
</reference>
<accession>A0ABY7GU79</accession>
<dbReference type="SUPFAM" id="SSF49452">
    <property type="entry name" value="Starch-binding domain-like"/>
    <property type="match status" value="1"/>
</dbReference>
<keyword evidence="2" id="KW-1185">Reference proteome</keyword>
<gene>
    <name evidence="1" type="ORF">O0S08_30155</name>
</gene>
<dbReference type="InterPro" id="IPR013784">
    <property type="entry name" value="Carb-bd-like_fold"/>
</dbReference>
<dbReference type="PROSITE" id="PS51257">
    <property type="entry name" value="PROKAR_LIPOPROTEIN"/>
    <property type="match status" value="1"/>
</dbReference>
<dbReference type="RefSeq" id="WP_269032800.1">
    <property type="nucleotide sequence ID" value="NZ_CP114040.1"/>
</dbReference>
<dbReference type="Gene3D" id="2.60.40.1120">
    <property type="entry name" value="Carboxypeptidase-like, regulatory domain"/>
    <property type="match status" value="1"/>
</dbReference>
<dbReference type="Pfam" id="PF13620">
    <property type="entry name" value="CarboxypepD_reg"/>
    <property type="match status" value="1"/>
</dbReference>
<dbReference type="Proteomes" id="UP001164459">
    <property type="component" value="Chromosome"/>
</dbReference>
<name>A0ABY7GU79_9BACT</name>
<organism evidence="1 2">
    <name type="scientific">Nannocystis punicea</name>
    <dbReference type="NCBI Taxonomy" id="2995304"/>
    <lineage>
        <taxon>Bacteria</taxon>
        <taxon>Pseudomonadati</taxon>
        <taxon>Myxococcota</taxon>
        <taxon>Polyangia</taxon>
        <taxon>Nannocystales</taxon>
        <taxon>Nannocystaceae</taxon>
        <taxon>Nannocystis</taxon>
    </lineage>
</organism>
<evidence type="ECO:0000313" key="1">
    <source>
        <dbReference type="EMBL" id="WAS90473.1"/>
    </source>
</evidence>